<dbReference type="AlphaFoldDB" id="A0A4C1WMT7"/>
<gene>
    <name evidence="1" type="ORF">EVAR_37270_1</name>
</gene>
<protein>
    <submittedName>
        <fullName evidence="1">Uncharacterized protein</fullName>
    </submittedName>
</protein>
<dbReference type="Proteomes" id="UP000299102">
    <property type="component" value="Unassembled WGS sequence"/>
</dbReference>
<dbReference type="EMBL" id="BGZK01000581">
    <property type="protein sequence ID" value="GBP51434.1"/>
    <property type="molecule type" value="Genomic_DNA"/>
</dbReference>
<sequence>MMSREDCKPSICLRAEEMKRRLQMTDDSGRAGRGQVKGLTGFPYIFIRHRERDMTDRYYFFLQFFFVELRFALSDCEPSTVLPRFFS</sequence>
<accession>A0A4C1WMT7</accession>
<evidence type="ECO:0000313" key="2">
    <source>
        <dbReference type="Proteomes" id="UP000299102"/>
    </source>
</evidence>
<name>A0A4C1WMT7_EUMVA</name>
<keyword evidence="2" id="KW-1185">Reference proteome</keyword>
<evidence type="ECO:0000313" key="1">
    <source>
        <dbReference type="EMBL" id="GBP51434.1"/>
    </source>
</evidence>
<organism evidence="1 2">
    <name type="scientific">Eumeta variegata</name>
    <name type="common">Bagworm moth</name>
    <name type="synonym">Eumeta japonica</name>
    <dbReference type="NCBI Taxonomy" id="151549"/>
    <lineage>
        <taxon>Eukaryota</taxon>
        <taxon>Metazoa</taxon>
        <taxon>Ecdysozoa</taxon>
        <taxon>Arthropoda</taxon>
        <taxon>Hexapoda</taxon>
        <taxon>Insecta</taxon>
        <taxon>Pterygota</taxon>
        <taxon>Neoptera</taxon>
        <taxon>Endopterygota</taxon>
        <taxon>Lepidoptera</taxon>
        <taxon>Glossata</taxon>
        <taxon>Ditrysia</taxon>
        <taxon>Tineoidea</taxon>
        <taxon>Psychidae</taxon>
        <taxon>Oiketicinae</taxon>
        <taxon>Eumeta</taxon>
    </lineage>
</organism>
<reference evidence="1 2" key="1">
    <citation type="journal article" date="2019" name="Commun. Biol.">
        <title>The bagworm genome reveals a unique fibroin gene that provides high tensile strength.</title>
        <authorList>
            <person name="Kono N."/>
            <person name="Nakamura H."/>
            <person name="Ohtoshi R."/>
            <person name="Tomita M."/>
            <person name="Numata K."/>
            <person name="Arakawa K."/>
        </authorList>
    </citation>
    <scope>NUCLEOTIDE SEQUENCE [LARGE SCALE GENOMIC DNA]</scope>
</reference>
<comment type="caution">
    <text evidence="1">The sequence shown here is derived from an EMBL/GenBank/DDBJ whole genome shotgun (WGS) entry which is preliminary data.</text>
</comment>
<proteinExistence type="predicted"/>